<gene>
    <name evidence="1" type="ORF">GCM10009768_20300</name>
</gene>
<organism evidence="1 2">
    <name type="scientific">Leucobacter iarius</name>
    <dbReference type="NCBI Taxonomy" id="333963"/>
    <lineage>
        <taxon>Bacteria</taxon>
        <taxon>Bacillati</taxon>
        <taxon>Actinomycetota</taxon>
        <taxon>Actinomycetes</taxon>
        <taxon>Micrococcales</taxon>
        <taxon>Microbacteriaceae</taxon>
        <taxon>Leucobacter</taxon>
    </lineage>
</organism>
<evidence type="ECO:0000313" key="1">
    <source>
        <dbReference type="EMBL" id="GAA1791234.1"/>
    </source>
</evidence>
<name>A0ABP4XV12_9MICO</name>
<protein>
    <submittedName>
        <fullName evidence="1">Uncharacterized protein</fullName>
    </submittedName>
</protein>
<reference evidence="2" key="1">
    <citation type="journal article" date="2019" name="Int. J. Syst. Evol. Microbiol.">
        <title>The Global Catalogue of Microorganisms (GCM) 10K type strain sequencing project: providing services to taxonomists for standard genome sequencing and annotation.</title>
        <authorList>
            <consortium name="The Broad Institute Genomics Platform"/>
            <consortium name="The Broad Institute Genome Sequencing Center for Infectious Disease"/>
            <person name="Wu L."/>
            <person name="Ma J."/>
        </authorList>
    </citation>
    <scope>NUCLEOTIDE SEQUENCE [LARGE SCALE GENOMIC DNA]</scope>
    <source>
        <strain evidence="2">JCM 14736</strain>
    </source>
</reference>
<dbReference type="EMBL" id="BAAAOB010000002">
    <property type="protein sequence ID" value="GAA1791234.1"/>
    <property type="molecule type" value="Genomic_DNA"/>
</dbReference>
<proteinExistence type="predicted"/>
<keyword evidence="2" id="KW-1185">Reference proteome</keyword>
<accession>A0ABP4XV12</accession>
<dbReference type="Proteomes" id="UP001500851">
    <property type="component" value="Unassembled WGS sequence"/>
</dbReference>
<evidence type="ECO:0000313" key="2">
    <source>
        <dbReference type="Proteomes" id="UP001500851"/>
    </source>
</evidence>
<comment type="caution">
    <text evidence="1">The sequence shown here is derived from an EMBL/GenBank/DDBJ whole genome shotgun (WGS) entry which is preliminary data.</text>
</comment>
<sequence length="60" mass="6336">MRRKREARKVGPAAGESDAGETVLALDTVEFLSMLGTSGPGSSNRGAPLPFSQRVCRMVS</sequence>